<keyword evidence="2" id="KW-1185">Reference proteome</keyword>
<comment type="caution">
    <text evidence="1">The sequence shown here is derived from an EMBL/GenBank/DDBJ whole genome shotgun (WGS) entry which is preliminary data.</text>
</comment>
<evidence type="ECO:0000313" key="2">
    <source>
        <dbReference type="Proteomes" id="UP000564644"/>
    </source>
</evidence>
<gene>
    <name evidence="1" type="ORF">H7C18_03795</name>
</gene>
<dbReference type="SUPFAM" id="SSF89360">
    <property type="entry name" value="HesB-like domain"/>
    <property type="match status" value="1"/>
</dbReference>
<dbReference type="RefSeq" id="WP_185127690.1">
    <property type="nucleotide sequence ID" value="NZ_JACJVO010000004.1"/>
</dbReference>
<protein>
    <submittedName>
        <fullName evidence="1">Fe-S cluster assembly protein HesB</fullName>
    </submittedName>
</protein>
<organism evidence="1 2">
    <name type="scientific">Cohnella zeiphila</name>
    <dbReference type="NCBI Taxonomy" id="2761120"/>
    <lineage>
        <taxon>Bacteria</taxon>
        <taxon>Bacillati</taxon>
        <taxon>Bacillota</taxon>
        <taxon>Bacilli</taxon>
        <taxon>Bacillales</taxon>
        <taxon>Paenibacillaceae</taxon>
        <taxon>Cohnella</taxon>
    </lineage>
</organism>
<dbReference type="AlphaFoldDB" id="A0A7X0VU85"/>
<evidence type="ECO:0000313" key="1">
    <source>
        <dbReference type="EMBL" id="MBB6730012.1"/>
    </source>
</evidence>
<accession>A0A7X0VU85</accession>
<dbReference type="InterPro" id="IPR035903">
    <property type="entry name" value="HesB-like_dom_sf"/>
</dbReference>
<proteinExistence type="predicted"/>
<name>A0A7X0VU85_9BACL</name>
<reference evidence="1 2" key="1">
    <citation type="submission" date="2020-08" db="EMBL/GenBank/DDBJ databases">
        <title>Cohnella phylogeny.</title>
        <authorList>
            <person name="Dunlap C."/>
        </authorList>
    </citation>
    <scope>NUCLEOTIDE SEQUENCE [LARGE SCALE GENOMIC DNA]</scope>
    <source>
        <strain evidence="1 2">CBP 2801</strain>
    </source>
</reference>
<dbReference type="Proteomes" id="UP000564644">
    <property type="component" value="Unassembled WGS sequence"/>
</dbReference>
<dbReference type="EMBL" id="JACJVO010000004">
    <property type="protein sequence ID" value="MBB6730012.1"/>
    <property type="molecule type" value="Genomic_DNA"/>
</dbReference>
<sequence>MELAISPSALHVFRQDWGYGDGDSVRIFVRYVSGGPEPYGFGIMKDEPMDPAAVYRSDRLTFYIESKDIWFLDRNKLTVDERDGDIVFFVSQ</sequence>